<evidence type="ECO:0000256" key="1">
    <source>
        <dbReference type="SAM" id="Phobius"/>
    </source>
</evidence>
<organism evidence="2 3">
    <name type="scientific">Amedibacterium intestinale</name>
    <dbReference type="NCBI Taxonomy" id="2583452"/>
    <lineage>
        <taxon>Bacteria</taxon>
        <taxon>Bacillati</taxon>
        <taxon>Bacillota</taxon>
        <taxon>Erysipelotrichia</taxon>
        <taxon>Erysipelotrichales</taxon>
        <taxon>Erysipelotrichaceae</taxon>
        <taxon>Amedibacterium</taxon>
    </lineage>
</organism>
<name>A0A6N4TLP1_9FIRM</name>
<dbReference type="AlphaFoldDB" id="A0A6N4TLP1"/>
<evidence type="ECO:0000313" key="3">
    <source>
        <dbReference type="Proteomes" id="UP000464754"/>
    </source>
</evidence>
<feature type="transmembrane region" description="Helical" evidence="1">
    <location>
        <begin position="7"/>
        <end position="27"/>
    </location>
</feature>
<feature type="transmembrane region" description="Helical" evidence="1">
    <location>
        <begin position="39"/>
        <end position="60"/>
    </location>
</feature>
<dbReference type="RefSeq" id="WP_115716019.1">
    <property type="nucleotide sequence ID" value="NZ_AP019695.1"/>
</dbReference>
<dbReference type="EMBL" id="AP019695">
    <property type="protein sequence ID" value="BBK23335.1"/>
    <property type="molecule type" value="Genomic_DNA"/>
</dbReference>
<dbReference type="Proteomes" id="UP000464754">
    <property type="component" value="Chromosome"/>
</dbReference>
<keyword evidence="1" id="KW-0812">Transmembrane</keyword>
<sequence>MKKMIFYMMLALISAIIFSIILPFTLLYPDRFLTSTQNLLTMIRGLSAILLIVNICLGFYEARKKEN</sequence>
<gene>
    <name evidence="2" type="ORF">Aargi30884_22380</name>
</gene>
<keyword evidence="3" id="KW-1185">Reference proteome</keyword>
<accession>A0A6N4TLP1</accession>
<keyword evidence="1" id="KW-0472">Membrane</keyword>
<protein>
    <submittedName>
        <fullName evidence="2">Uncharacterized protein</fullName>
    </submittedName>
</protein>
<proteinExistence type="predicted"/>
<dbReference type="KEGG" id="aarg:Aargi30884_22380"/>
<reference evidence="3" key="1">
    <citation type="submission" date="2019-05" db="EMBL/GenBank/DDBJ databases">
        <title>Complete genome sequencing of Absiella argi strain JCM 30884.</title>
        <authorList>
            <person name="Sakamoto M."/>
            <person name="Murakami T."/>
            <person name="Mori H."/>
        </authorList>
    </citation>
    <scope>NUCLEOTIDE SEQUENCE [LARGE SCALE GENOMIC DNA]</scope>
    <source>
        <strain evidence="3">JCM 30884</strain>
    </source>
</reference>
<evidence type="ECO:0000313" key="2">
    <source>
        <dbReference type="EMBL" id="BBK23335.1"/>
    </source>
</evidence>
<keyword evidence="1" id="KW-1133">Transmembrane helix</keyword>